<dbReference type="Proteomes" id="UP000809621">
    <property type="component" value="Unassembled WGS sequence"/>
</dbReference>
<sequence>MNSIDSVESRNWRNVDLNLLIAFHYLYGCQSVSQAAQQAHVSQSAMSHSLAKLRTLFDDPLFYRRGHQMLPTEYAVTLAPKIKDILSHIDQELSHNHQFVPSQFDGQFKIGLTDYAEWLFAPAIYDHLRQLAPSAQILFHTINRDNYQALFDKQRIDAAIVGFTPASTGFQRQTLYTEDHVVLFDSTIVDRQQLTSATGFAQLPHALVSPDGSVATKVDTILNDLGLTRQVTTTSASFMSISRMLQGRSIIATLPSRLAKALQQHHQLSYCKPPIEMDGFDVSLISEQHQHTTQKVQWLTYELLTLFKKN</sequence>
<evidence type="ECO:0000256" key="4">
    <source>
        <dbReference type="ARBA" id="ARBA00023163"/>
    </source>
</evidence>
<evidence type="ECO:0000313" key="6">
    <source>
        <dbReference type="EMBL" id="MBM7035155.1"/>
    </source>
</evidence>
<evidence type="ECO:0000256" key="3">
    <source>
        <dbReference type="ARBA" id="ARBA00023125"/>
    </source>
</evidence>
<comment type="similarity">
    <text evidence="1">Belongs to the LysR transcriptional regulatory family.</text>
</comment>
<protein>
    <submittedName>
        <fullName evidence="6">LysR family transcriptional regulator</fullName>
    </submittedName>
</protein>
<evidence type="ECO:0000256" key="2">
    <source>
        <dbReference type="ARBA" id="ARBA00023015"/>
    </source>
</evidence>
<keyword evidence="3" id="KW-0238">DNA-binding</keyword>
<dbReference type="Pfam" id="PF00126">
    <property type="entry name" value="HTH_1"/>
    <property type="match status" value="1"/>
</dbReference>
<dbReference type="InterPro" id="IPR050389">
    <property type="entry name" value="LysR-type_TF"/>
</dbReference>
<dbReference type="EMBL" id="JAFEUM010000001">
    <property type="protein sequence ID" value="MBM7035155.1"/>
    <property type="molecule type" value="Genomic_DNA"/>
</dbReference>
<feature type="domain" description="HTH lysR-type" evidence="5">
    <location>
        <begin position="15"/>
        <end position="72"/>
    </location>
</feature>
<dbReference type="PANTHER" id="PTHR30118">
    <property type="entry name" value="HTH-TYPE TRANSCRIPTIONAL REGULATOR LEUO-RELATED"/>
    <property type="match status" value="1"/>
</dbReference>
<dbReference type="InterPro" id="IPR005119">
    <property type="entry name" value="LysR_subst-bd"/>
</dbReference>
<dbReference type="InterPro" id="IPR036390">
    <property type="entry name" value="WH_DNA-bd_sf"/>
</dbReference>
<dbReference type="RefSeq" id="WP_205156778.1">
    <property type="nucleotide sequence ID" value="NZ_JAFEUM010000001.1"/>
</dbReference>
<dbReference type="PANTHER" id="PTHR30118:SF15">
    <property type="entry name" value="TRANSCRIPTIONAL REGULATORY PROTEIN"/>
    <property type="match status" value="1"/>
</dbReference>
<dbReference type="InterPro" id="IPR036388">
    <property type="entry name" value="WH-like_DNA-bd_sf"/>
</dbReference>
<evidence type="ECO:0000256" key="1">
    <source>
        <dbReference type="ARBA" id="ARBA00009437"/>
    </source>
</evidence>
<dbReference type="Gene3D" id="3.40.190.10">
    <property type="entry name" value="Periplasmic binding protein-like II"/>
    <property type="match status" value="2"/>
</dbReference>
<dbReference type="SUPFAM" id="SSF53850">
    <property type="entry name" value="Periplasmic binding protein-like II"/>
    <property type="match status" value="1"/>
</dbReference>
<dbReference type="Pfam" id="PF03466">
    <property type="entry name" value="LysR_substrate"/>
    <property type="match status" value="1"/>
</dbReference>
<reference evidence="6 7" key="1">
    <citation type="submission" date="2021-02" db="EMBL/GenBank/DDBJ databases">
        <authorList>
            <person name="Park J.-S."/>
        </authorList>
    </citation>
    <scope>NUCLEOTIDE SEQUENCE [LARGE SCALE GENOMIC DNA]</scope>
    <source>
        <strain evidence="6 7">188UL20-2</strain>
    </source>
</reference>
<organism evidence="6 7">
    <name type="scientific">Vibrio ulleungensis</name>
    <dbReference type="NCBI Taxonomy" id="2807619"/>
    <lineage>
        <taxon>Bacteria</taxon>
        <taxon>Pseudomonadati</taxon>
        <taxon>Pseudomonadota</taxon>
        <taxon>Gammaproteobacteria</taxon>
        <taxon>Vibrionales</taxon>
        <taxon>Vibrionaceae</taxon>
        <taxon>Vibrio</taxon>
    </lineage>
</organism>
<keyword evidence="7" id="KW-1185">Reference proteome</keyword>
<comment type="caution">
    <text evidence="6">The sequence shown here is derived from an EMBL/GenBank/DDBJ whole genome shotgun (WGS) entry which is preliminary data.</text>
</comment>
<dbReference type="SUPFAM" id="SSF46785">
    <property type="entry name" value="Winged helix' DNA-binding domain"/>
    <property type="match status" value="1"/>
</dbReference>
<name>A0ABS2HC29_9VIBR</name>
<evidence type="ECO:0000259" key="5">
    <source>
        <dbReference type="PROSITE" id="PS50931"/>
    </source>
</evidence>
<evidence type="ECO:0000313" key="7">
    <source>
        <dbReference type="Proteomes" id="UP000809621"/>
    </source>
</evidence>
<keyword evidence="4" id="KW-0804">Transcription</keyword>
<dbReference type="PROSITE" id="PS50931">
    <property type="entry name" value="HTH_LYSR"/>
    <property type="match status" value="1"/>
</dbReference>
<accession>A0ABS2HC29</accession>
<dbReference type="Gene3D" id="1.10.10.10">
    <property type="entry name" value="Winged helix-like DNA-binding domain superfamily/Winged helix DNA-binding domain"/>
    <property type="match status" value="1"/>
</dbReference>
<gene>
    <name evidence="6" type="ORF">JQC93_01945</name>
</gene>
<dbReference type="InterPro" id="IPR000847">
    <property type="entry name" value="LysR_HTH_N"/>
</dbReference>
<proteinExistence type="inferred from homology"/>
<keyword evidence="2" id="KW-0805">Transcription regulation</keyword>